<dbReference type="AlphaFoldDB" id="A0A1I1SZX3"/>
<dbReference type="PROSITE" id="PS51257">
    <property type="entry name" value="PROKAR_LIPOPROTEIN"/>
    <property type="match status" value="1"/>
</dbReference>
<name>A0A1I1SZX3_9RHOB</name>
<sequence length="120" mass="12698">MMRIGLACVALLALAACGGGSRGYNPSGKYGSSAVLFAQGPISNACMAGGRKDATRARCGCIQAVADRSMSNSEQRRGAKFFKDPHQAQETRQSSRPGDETFWLNWKEFGNSASTLCAAT</sequence>
<feature type="region of interest" description="Disordered" evidence="1">
    <location>
        <begin position="72"/>
        <end position="99"/>
    </location>
</feature>
<dbReference type="STRING" id="74348.SAMN04488523_101146"/>
<evidence type="ECO:0000256" key="1">
    <source>
        <dbReference type="SAM" id="MobiDB-lite"/>
    </source>
</evidence>
<keyword evidence="2" id="KW-0732">Signal</keyword>
<dbReference type="RefSeq" id="WP_177209378.1">
    <property type="nucleotide sequence ID" value="NZ_FOMW01000001.1"/>
</dbReference>
<evidence type="ECO:0008006" key="5">
    <source>
        <dbReference type="Google" id="ProtNLM"/>
    </source>
</evidence>
<protein>
    <recommendedName>
        <fullName evidence="5">Arginine transporter</fullName>
    </recommendedName>
</protein>
<keyword evidence="4" id="KW-1185">Reference proteome</keyword>
<dbReference type="Proteomes" id="UP000198977">
    <property type="component" value="Unassembled WGS sequence"/>
</dbReference>
<feature type="signal peptide" evidence="2">
    <location>
        <begin position="1"/>
        <end position="15"/>
    </location>
</feature>
<reference evidence="3 4" key="1">
    <citation type="submission" date="2016-10" db="EMBL/GenBank/DDBJ databases">
        <authorList>
            <person name="de Groot N.N."/>
        </authorList>
    </citation>
    <scope>NUCLEOTIDE SEQUENCE [LARGE SCALE GENOMIC DNA]</scope>
    <source>
        <strain evidence="3 4">DSM 11443</strain>
    </source>
</reference>
<evidence type="ECO:0000256" key="2">
    <source>
        <dbReference type="SAM" id="SignalP"/>
    </source>
</evidence>
<feature type="compositionally biased region" description="Basic and acidic residues" evidence="1">
    <location>
        <begin position="74"/>
        <end position="89"/>
    </location>
</feature>
<evidence type="ECO:0000313" key="4">
    <source>
        <dbReference type="Proteomes" id="UP000198977"/>
    </source>
</evidence>
<accession>A0A1I1SZX3</accession>
<gene>
    <name evidence="3" type="ORF">SAMN04488523_101146</name>
</gene>
<feature type="chain" id="PRO_5012430106" description="Arginine transporter" evidence="2">
    <location>
        <begin position="16"/>
        <end position="120"/>
    </location>
</feature>
<proteinExistence type="predicted"/>
<organism evidence="3 4">
    <name type="scientific">Sulfitobacter brevis</name>
    <dbReference type="NCBI Taxonomy" id="74348"/>
    <lineage>
        <taxon>Bacteria</taxon>
        <taxon>Pseudomonadati</taxon>
        <taxon>Pseudomonadota</taxon>
        <taxon>Alphaproteobacteria</taxon>
        <taxon>Rhodobacterales</taxon>
        <taxon>Roseobacteraceae</taxon>
        <taxon>Sulfitobacter</taxon>
    </lineage>
</organism>
<evidence type="ECO:0000313" key="3">
    <source>
        <dbReference type="EMBL" id="SFD49503.1"/>
    </source>
</evidence>
<dbReference type="EMBL" id="FOMW01000001">
    <property type="protein sequence ID" value="SFD49503.1"/>
    <property type="molecule type" value="Genomic_DNA"/>
</dbReference>